<dbReference type="OrthoDB" id="152248at2759"/>
<dbReference type="InterPro" id="IPR025649">
    <property type="entry name" value="DUF4360"/>
</dbReference>
<dbReference type="PANTHER" id="PTHR38847:SF1">
    <property type="entry name" value="PSEUDOURIDINE SYNTHASE RSUA_RLUA-LIKE DOMAIN-CONTAINING PROTEIN"/>
    <property type="match status" value="1"/>
</dbReference>
<organism evidence="2 3">
    <name type="scientific">Cadophora malorum</name>
    <dbReference type="NCBI Taxonomy" id="108018"/>
    <lineage>
        <taxon>Eukaryota</taxon>
        <taxon>Fungi</taxon>
        <taxon>Dikarya</taxon>
        <taxon>Ascomycota</taxon>
        <taxon>Pezizomycotina</taxon>
        <taxon>Leotiomycetes</taxon>
        <taxon>Helotiales</taxon>
        <taxon>Ploettnerulaceae</taxon>
        <taxon>Cadophora</taxon>
    </lineage>
</organism>
<dbReference type="Proteomes" id="UP000664132">
    <property type="component" value="Unassembled WGS sequence"/>
</dbReference>
<evidence type="ECO:0000313" key="2">
    <source>
        <dbReference type="EMBL" id="KAG4418123.1"/>
    </source>
</evidence>
<dbReference type="PANTHER" id="PTHR38847">
    <property type="match status" value="1"/>
</dbReference>
<feature type="chain" id="PRO_5034782087" description="Secreted protein" evidence="1">
    <location>
        <begin position="28"/>
        <end position="209"/>
    </location>
</feature>
<comment type="caution">
    <text evidence="2">The sequence shown here is derived from an EMBL/GenBank/DDBJ whole genome shotgun (WGS) entry which is preliminary data.</text>
</comment>
<reference evidence="2" key="1">
    <citation type="submission" date="2021-02" db="EMBL/GenBank/DDBJ databases">
        <title>Genome sequence Cadophora malorum strain M34.</title>
        <authorList>
            <person name="Stefanovic E."/>
            <person name="Vu D."/>
            <person name="Scully C."/>
            <person name="Dijksterhuis J."/>
            <person name="Roader J."/>
            <person name="Houbraken J."/>
        </authorList>
    </citation>
    <scope>NUCLEOTIDE SEQUENCE</scope>
    <source>
        <strain evidence="2">M34</strain>
    </source>
</reference>
<proteinExistence type="predicted"/>
<dbReference type="AlphaFoldDB" id="A0A8H7W9U0"/>
<dbReference type="EMBL" id="JAFJYH010000136">
    <property type="protein sequence ID" value="KAG4418123.1"/>
    <property type="molecule type" value="Genomic_DNA"/>
</dbReference>
<keyword evidence="3" id="KW-1185">Reference proteome</keyword>
<feature type="signal peptide" evidence="1">
    <location>
        <begin position="1"/>
        <end position="27"/>
    </location>
</feature>
<keyword evidence="1" id="KW-0732">Signal</keyword>
<name>A0A8H7W9U0_9HELO</name>
<evidence type="ECO:0000256" key="1">
    <source>
        <dbReference type="SAM" id="SignalP"/>
    </source>
</evidence>
<evidence type="ECO:0000313" key="3">
    <source>
        <dbReference type="Proteomes" id="UP000664132"/>
    </source>
</evidence>
<sequence length="209" mass="22243">MATFGIMVSKILVIYVWTCLLTRLASSQELGLGKATITGFEYAGSGCPEGSVTVGGAGSTGFGLAYSAFNATIGPRTNATVTRQDCTVTLGITYPTGLQFAPASFNASGFFELEKGFSGQLSTTYYFSGGTTQSGREARFTGPSNDTYLLTDPNPEYLAYSPCGSTSAYLLVRSSIRLRRDDSFARNVAGVFALTDGTVNYVYWKRCPA</sequence>
<accession>A0A8H7W9U0</accession>
<evidence type="ECO:0008006" key="4">
    <source>
        <dbReference type="Google" id="ProtNLM"/>
    </source>
</evidence>
<dbReference type="Pfam" id="PF14273">
    <property type="entry name" value="DUF4360"/>
    <property type="match status" value="1"/>
</dbReference>
<gene>
    <name evidence="2" type="ORF">IFR04_008716</name>
</gene>
<protein>
    <recommendedName>
        <fullName evidence="4">Secreted protein</fullName>
    </recommendedName>
</protein>